<keyword evidence="1" id="KW-0732">Signal</keyword>
<dbReference type="EMBL" id="MVII01000044">
    <property type="protein sequence ID" value="ORB48780.1"/>
    <property type="molecule type" value="Genomic_DNA"/>
</dbReference>
<proteinExistence type="predicted"/>
<dbReference type="AlphaFoldDB" id="A0A1S4VV76"/>
<dbReference type="KEGG" id="msao:MYCSP_20140"/>
<reference evidence="2 3" key="1">
    <citation type="submission" date="2016-12" db="EMBL/GenBank/DDBJ databases">
        <title>The new phylogeny of genus Mycobacterium.</title>
        <authorList>
            <person name="Tortoli E."/>
            <person name="Trovato A."/>
            <person name="Cirillo D.M."/>
        </authorList>
    </citation>
    <scope>NUCLEOTIDE SEQUENCE [LARGE SCALE GENOMIC DNA]</scope>
    <source>
        <strain evidence="2 3">CCUG 66554</strain>
    </source>
</reference>
<evidence type="ECO:0000313" key="3">
    <source>
        <dbReference type="Proteomes" id="UP000192434"/>
    </source>
</evidence>
<evidence type="ECO:0008006" key="4">
    <source>
        <dbReference type="Google" id="ProtNLM"/>
    </source>
</evidence>
<sequence>MMMRLFVATLALAAGFSTATAAAEPTPNPAGPAPKPVPASVWINPGEIPMNGDYHWSAANPTVSGRAAFLSMRLCGNPPADVLPPASAIATQTAPGTAASVVQAAGQWPEGAAGGASAFQSAIRSQLNYCPGVGEVISVDLRPAPSWYGFAATLLVGKERDNPTSEVHIYNVVPPESGTVSELAVTVPRTGTEPSPWKPVDDATVLRALAQPLCKGSC</sequence>
<dbReference type="OrthoDB" id="4196334at2"/>
<organism evidence="2 3">
    <name type="scientific">Mycobacteroides saopaulense</name>
    <dbReference type="NCBI Taxonomy" id="1578165"/>
    <lineage>
        <taxon>Bacteria</taxon>
        <taxon>Bacillati</taxon>
        <taxon>Actinomycetota</taxon>
        <taxon>Actinomycetes</taxon>
        <taxon>Mycobacteriales</taxon>
        <taxon>Mycobacteriaceae</taxon>
        <taxon>Mycobacteroides</taxon>
    </lineage>
</organism>
<accession>A0A1S4VV76</accession>
<dbReference type="RefSeq" id="WP_083019663.1">
    <property type="nucleotide sequence ID" value="NZ_CP010271.1"/>
</dbReference>
<dbReference type="Proteomes" id="UP000192434">
    <property type="component" value="Unassembled WGS sequence"/>
</dbReference>
<name>A0A1S4VV76_9MYCO</name>
<evidence type="ECO:0000256" key="1">
    <source>
        <dbReference type="SAM" id="SignalP"/>
    </source>
</evidence>
<dbReference type="STRING" id="1578165.BKG68_16090"/>
<feature type="chain" id="PRO_5038617591" description="ATPase" evidence="1">
    <location>
        <begin position="22"/>
        <end position="218"/>
    </location>
</feature>
<protein>
    <recommendedName>
        <fullName evidence="4">ATPase</fullName>
    </recommendedName>
</protein>
<evidence type="ECO:0000313" key="2">
    <source>
        <dbReference type="EMBL" id="ORB48780.1"/>
    </source>
</evidence>
<feature type="signal peptide" evidence="1">
    <location>
        <begin position="1"/>
        <end position="21"/>
    </location>
</feature>
<gene>
    <name evidence="2" type="ORF">BST43_24155</name>
</gene>
<comment type="caution">
    <text evidence="2">The sequence shown here is derived from an EMBL/GenBank/DDBJ whole genome shotgun (WGS) entry which is preliminary data.</text>
</comment>